<dbReference type="CDD" id="cd17546">
    <property type="entry name" value="REC_hyHK_CKI1_RcsC-like"/>
    <property type="match status" value="1"/>
</dbReference>
<feature type="domain" description="HPt" evidence="23">
    <location>
        <begin position="1062"/>
        <end position="1155"/>
    </location>
</feature>
<dbReference type="CDD" id="cd00082">
    <property type="entry name" value="HisKA"/>
    <property type="match status" value="1"/>
</dbReference>
<keyword evidence="8 19" id="KW-0812">Transmembrane</keyword>
<evidence type="ECO:0000256" key="5">
    <source>
        <dbReference type="ARBA" id="ARBA00022475"/>
    </source>
</evidence>
<keyword evidence="15 19" id="KW-0472">Membrane</keyword>
<sequence length="1159" mass="130597">MRIQKALVIIFGAFILLSSYVAYWYGNYSSDQISRDIEQSLIAATKSKSHLIENSIASKIDLLRFLHSTPPISGIVRAIENEGNDPDDNTTLDQWKTRLSVIFKALIENNDELMQLRVLTVEDGKEFLRVDRSGGRVIEIPDAQLQVKKEESYFLDVSQLEFGEVYVSKINLNREHGKVVFPIQPVYRIAMPIFASSGERFGALVMNVSADALMERFVAEIGSVQDFWLVDRQGNFVFSTNSKLNFVEQLNPSWTLFELYDIENFGTEGLASIKEKAPDNVDQPSGQHWLADKEVVYTGTSRDEHLFIYSLINNKVIQDKIADRYDEVATIGGVSIGFLAIITFIFFRLYRASIKLNDANSTFQAMVDGAVDALICVDNLGLVRTWNHAAAQMFGVSLKTVFNKPVTQFVVLHKVDLSKLLKQAKETRALQTFKDTFDDNNGYLKHLDVNLSPVFRHTSRLDTFALRIRDVTTEVRNDELLKQSNAQVRERTEELKKHSEQLEIAHQKAMEASSAKSNFISTISHEMRTPLNGIMGTLSLIQNDPLTSSQKKYLTMAERSVNTLAVLINDILDLSKIESGKLEINKQEFSPRDEVESIVQSMSVKAIEKGLELIIDTTGIQHLKIVSDPNRIKQVINNLLTNAIKFTNSGEIRVVATTHATDNASIRFQIDVFDTGIGIAEENHHKMFQPFSQETSETATKFGGTGLGLSICRQLCQLMDGDIHFESKFGRGSHFYFYLDIPGEDSVLDALPPNLDGLNIGLCCNNVSLTEVLSKQIMQWGGNAIEVRTPIEKWIEKNSLDVIIFEMESCSAKALLKVIESRTKEANSIPRLIEITSSIPLPPYRLFDKQNIIRMSKPILTEDLRSTLAGEFDEEVEDVVERTNSKKTAFADLSGIRILVVDDNEINQEVAKGFLVPLNASVECVSNGQDALDLVLERHAEEALYHCILMDCQMPVMNGYDCARHLRYNSQKFGHSNVPIIAMTANAFSGEKEKCLSHGMSDYITKPVDSIQLIEKVARWTEKHRQRTAPPELIKVDMDSATSETSYKGWKKEQALTRMAGNEALLNKIVEMFQASSVEYMKRLGEEVEAKNIDDVVHWSHKLKGLCGDIGAQDLREILAEMEQESRKQEECNFDSVIERYQQAKKEHFQLMAAIAKSA</sequence>
<feature type="domain" description="Histidine kinase" evidence="20">
    <location>
        <begin position="522"/>
        <end position="743"/>
    </location>
</feature>
<evidence type="ECO:0000256" key="13">
    <source>
        <dbReference type="ARBA" id="ARBA00022989"/>
    </source>
</evidence>
<dbReference type="InterPro" id="IPR003594">
    <property type="entry name" value="HATPase_dom"/>
</dbReference>
<dbReference type="PROSITE" id="PS50894">
    <property type="entry name" value="HPT"/>
    <property type="match status" value="1"/>
</dbReference>
<dbReference type="SUPFAM" id="SSF55785">
    <property type="entry name" value="PYP-like sensor domain (PAS domain)"/>
    <property type="match status" value="1"/>
</dbReference>
<feature type="modified residue" description="Phosphohistidine" evidence="16">
    <location>
        <position position="1101"/>
    </location>
</feature>
<dbReference type="NCBIfam" id="TIGR00229">
    <property type="entry name" value="sensory_box"/>
    <property type="match status" value="1"/>
</dbReference>
<feature type="domain" description="PAS" evidence="22">
    <location>
        <begin position="359"/>
        <end position="433"/>
    </location>
</feature>
<dbReference type="Gene3D" id="3.30.565.10">
    <property type="entry name" value="Histidine kinase-like ATPase, C-terminal domain"/>
    <property type="match status" value="1"/>
</dbReference>
<evidence type="ECO:0000256" key="2">
    <source>
        <dbReference type="ARBA" id="ARBA00004533"/>
    </source>
</evidence>
<gene>
    <name evidence="24" type="ORF">J0J18_06505</name>
</gene>
<evidence type="ECO:0000256" key="14">
    <source>
        <dbReference type="ARBA" id="ARBA00023012"/>
    </source>
</evidence>
<evidence type="ECO:0000256" key="1">
    <source>
        <dbReference type="ARBA" id="ARBA00000085"/>
    </source>
</evidence>
<organism evidence="24 25">
    <name type="scientific">Vibrio vulnificus</name>
    <dbReference type="NCBI Taxonomy" id="672"/>
    <lineage>
        <taxon>Bacteria</taxon>
        <taxon>Pseudomonadati</taxon>
        <taxon>Pseudomonadota</taxon>
        <taxon>Gammaproteobacteria</taxon>
        <taxon>Vibrionales</taxon>
        <taxon>Vibrionaceae</taxon>
        <taxon>Vibrio</taxon>
    </lineage>
</organism>
<dbReference type="InterPro" id="IPR005467">
    <property type="entry name" value="His_kinase_dom"/>
</dbReference>
<feature type="transmembrane region" description="Helical" evidence="19">
    <location>
        <begin position="6"/>
        <end position="25"/>
    </location>
</feature>
<keyword evidence="13 19" id="KW-1133">Transmembrane helix</keyword>
<dbReference type="SMART" id="SM00448">
    <property type="entry name" value="REC"/>
    <property type="match status" value="1"/>
</dbReference>
<dbReference type="Pfam" id="PF21623">
    <property type="entry name" value="HK_sensor_dom_bact"/>
    <property type="match status" value="1"/>
</dbReference>
<accession>A0AAW4HA81</accession>
<dbReference type="InterPro" id="IPR008207">
    <property type="entry name" value="Sig_transdc_His_kin_Hpt_dom"/>
</dbReference>
<dbReference type="InterPro" id="IPR004358">
    <property type="entry name" value="Sig_transdc_His_kin-like_C"/>
</dbReference>
<dbReference type="Gene3D" id="1.10.287.130">
    <property type="match status" value="1"/>
</dbReference>
<evidence type="ECO:0000256" key="9">
    <source>
        <dbReference type="ARBA" id="ARBA00022741"/>
    </source>
</evidence>
<evidence type="ECO:0000259" key="21">
    <source>
        <dbReference type="PROSITE" id="PS50110"/>
    </source>
</evidence>
<dbReference type="SMART" id="SM00388">
    <property type="entry name" value="HisKA"/>
    <property type="match status" value="1"/>
</dbReference>
<dbReference type="GO" id="GO:0005524">
    <property type="term" value="F:ATP binding"/>
    <property type="evidence" value="ECO:0007669"/>
    <property type="project" value="UniProtKB-KW"/>
</dbReference>
<evidence type="ECO:0000259" key="23">
    <source>
        <dbReference type="PROSITE" id="PS50894"/>
    </source>
</evidence>
<name>A0AAW4HA81_VIBVL</name>
<dbReference type="RefSeq" id="WP_103196424.1">
    <property type="nucleotide sequence ID" value="NZ_JAFKOQ010000002.1"/>
</dbReference>
<protein>
    <recommendedName>
        <fullName evidence="4">histidine kinase</fullName>
        <ecNumber evidence="4">2.7.13.3</ecNumber>
    </recommendedName>
</protein>
<evidence type="ECO:0000313" key="25">
    <source>
        <dbReference type="Proteomes" id="UP000664056"/>
    </source>
</evidence>
<evidence type="ECO:0000256" key="7">
    <source>
        <dbReference type="ARBA" id="ARBA00022679"/>
    </source>
</evidence>
<dbReference type="CDD" id="cd16922">
    <property type="entry name" value="HATPase_EvgS-ArcB-TorS-like"/>
    <property type="match status" value="1"/>
</dbReference>
<dbReference type="InterPro" id="IPR029151">
    <property type="entry name" value="Sensor-like_sf"/>
</dbReference>
<dbReference type="Gene3D" id="3.40.50.2300">
    <property type="match status" value="1"/>
</dbReference>
<dbReference type="CDD" id="cd00130">
    <property type="entry name" value="PAS"/>
    <property type="match status" value="1"/>
</dbReference>
<dbReference type="InterPro" id="IPR001789">
    <property type="entry name" value="Sig_transdc_resp-reg_receiver"/>
</dbReference>
<evidence type="ECO:0000256" key="19">
    <source>
        <dbReference type="SAM" id="Phobius"/>
    </source>
</evidence>
<feature type="coiled-coil region" evidence="18">
    <location>
        <begin position="481"/>
        <end position="508"/>
    </location>
</feature>
<dbReference type="Gene3D" id="1.20.120.160">
    <property type="entry name" value="HPT domain"/>
    <property type="match status" value="1"/>
</dbReference>
<dbReference type="InterPro" id="IPR036097">
    <property type="entry name" value="HisK_dim/P_sf"/>
</dbReference>
<dbReference type="PROSITE" id="PS50110">
    <property type="entry name" value="RESPONSE_REGULATORY"/>
    <property type="match status" value="1"/>
</dbReference>
<dbReference type="PRINTS" id="PR00344">
    <property type="entry name" value="BCTRLSENSOR"/>
</dbReference>
<evidence type="ECO:0000259" key="22">
    <source>
        <dbReference type="PROSITE" id="PS50112"/>
    </source>
</evidence>
<keyword evidence="18" id="KW-0175">Coiled coil</keyword>
<dbReference type="InterPro" id="IPR013767">
    <property type="entry name" value="PAS_fold"/>
</dbReference>
<dbReference type="Pfam" id="PF00072">
    <property type="entry name" value="Response_reg"/>
    <property type="match status" value="1"/>
</dbReference>
<comment type="catalytic activity">
    <reaction evidence="1">
        <text>ATP + protein L-histidine = ADP + protein N-phospho-L-histidine.</text>
        <dbReference type="EC" id="2.7.13.3"/>
    </reaction>
</comment>
<evidence type="ECO:0000256" key="16">
    <source>
        <dbReference type="PROSITE-ProRule" id="PRU00110"/>
    </source>
</evidence>
<keyword evidence="14" id="KW-0902">Two-component regulatory system</keyword>
<dbReference type="PANTHER" id="PTHR45339:SF5">
    <property type="entry name" value="HISTIDINE KINASE"/>
    <property type="match status" value="1"/>
</dbReference>
<dbReference type="InterPro" id="IPR011006">
    <property type="entry name" value="CheY-like_superfamily"/>
</dbReference>
<keyword evidence="10" id="KW-0418">Kinase</keyword>
<keyword evidence="12" id="KW-0067">ATP-binding</keyword>
<evidence type="ECO:0000256" key="17">
    <source>
        <dbReference type="PROSITE-ProRule" id="PRU00169"/>
    </source>
</evidence>
<evidence type="ECO:0000313" key="24">
    <source>
        <dbReference type="EMBL" id="MBN8121376.1"/>
    </source>
</evidence>
<dbReference type="GO" id="GO:0006355">
    <property type="term" value="P:regulation of DNA-templated transcription"/>
    <property type="evidence" value="ECO:0007669"/>
    <property type="project" value="InterPro"/>
</dbReference>
<dbReference type="Pfam" id="PF00989">
    <property type="entry name" value="PAS"/>
    <property type="match status" value="1"/>
</dbReference>
<dbReference type="Proteomes" id="UP000664056">
    <property type="component" value="Unassembled WGS sequence"/>
</dbReference>
<evidence type="ECO:0000256" key="10">
    <source>
        <dbReference type="ARBA" id="ARBA00022777"/>
    </source>
</evidence>
<dbReference type="SUPFAM" id="SSF47384">
    <property type="entry name" value="Homodimeric domain of signal transducing histidine kinase"/>
    <property type="match status" value="1"/>
</dbReference>
<keyword evidence="11" id="KW-0378">Hydrolase</keyword>
<comment type="subcellular location">
    <subcellularLocation>
        <location evidence="2">Cell inner membrane</location>
    </subcellularLocation>
    <subcellularLocation>
        <location evidence="3">Cell membrane</location>
        <topology evidence="3">Multi-pass membrane protein</topology>
    </subcellularLocation>
</comment>
<dbReference type="PROSITE" id="PS50112">
    <property type="entry name" value="PAS"/>
    <property type="match status" value="1"/>
</dbReference>
<evidence type="ECO:0000256" key="3">
    <source>
        <dbReference type="ARBA" id="ARBA00004651"/>
    </source>
</evidence>
<dbReference type="FunFam" id="1.10.287.130:FF:000004">
    <property type="entry name" value="Ethylene receptor 1"/>
    <property type="match status" value="1"/>
</dbReference>
<dbReference type="InterPro" id="IPR036890">
    <property type="entry name" value="HATPase_C_sf"/>
</dbReference>
<dbReference type="InterPro" id="IPR003661">
    <property type="entry name" value="HisK_dim/P_dom"/>
</dbReference>
<dbReference type="Pfam" id="PF02518">
    <property type="entry name" value="HATPase_c"/>
    <property type="match status" value="1"/>
</dbReference>
<evidence type="ECO:0000256" key="18">
    <source>
        <dbReference type="SAM" id="Coils"/>
    </source>
</evidence>
<dbReference type="PROSITE" id="PS50109">
    <property type="entry name" value="HIS_KIN"/>
    <property type="match status" value="1"/>
</dbReference>
<evidence type="ECO:0000256" key="4">
    <source>
        <dbReference type="ARBA" id="ARBA00012438"/>
    </source>
</evidence>
<keyword evidence="7" id="KW-0808">Transferase</keyword>
<dbReference type="SMART" id="SM00091">
    <property type="entry name" value="PAS"/>
    <property type="match status" value="1"/>
</dbReference>
<keyword evidence="9" id="KW-0547">Nucleotide-binding</keyword>
<evidence type="ECO:0000256" key="15">
    <source>
        <dbReference type="ARBA" id="ARBA00023136"/>
    </source>
</evidence>
<dbReference type="Pfam" id="PF00512">
    <property type="entry name" value="HisKA"/>
    <property type="match status" value="1"/>
</dbReference>
<dbReference type="InterPro" id="IPR048760">
    <property type="entry name" value="VP0354-like_sensor_dom"/>
</dbReference>
<dbReference type="SMART" id="SM00387">
    <property type="entry name" value="HATPase_c"/>
    <property type="match status" value="1"/>
</dbReference>
<keyword evidence="5" id="KW-1003">Cell membrane</keyword>
<evidence type="ECO:0000256" key="11">
    <source>
        <dbReference type="ARBA" id="ARBA00022801"/>
    </source>
</evidence>
<dbReference type="AlphaFoldDB" id="A0AAW4HA81"/>
<dbReference type="EC" id="2.7.13.3" evidence="4"/>
<dbReference type="Pfam" id="PF01627">
    <property type="entry name" value="Hpt"/>
    <property type="match status" value="1"/>
</dbReference>
<evidence type="ECO:0000259" key="20">
    <source>
        <dbReference type="PROSITE" id="PS50109"/>
    </source>
</evidence>
<dbReference type="PANTHER" id="PTHR45339">
    <property type="entry name" value="HYBRID SIGNAL TRANSDUCTION HISTIDINE KINASE J"/>
    <property type="match status" value="1"/>
</dbReference>
<dbReference type="Gene3D" id="3.30.450.20">
    <property type="entry name" value="PAS domain"/>
    <property type="match status" value="2"/>
</dbReference>
<dbReference type="GO" id="GO:0005886">
    <property type="term" value="C:plasma membrane"/>
    <property type="evidence" value="ECO:0007669"/>
    <property type="project" value="UniProtKB-SubCell"/>
</dbReference>
<dbReference type="InterPro" id="IPR000014">
    <property type="entry name" value="PAS"/>
</dbReference>
<dbReference type="GO" id="GO:0000155">
    <property type="term" value="F:phosphorelay sensor kinase activity"/>
    <property type="evidence" value="ECO:0007669"/>
    <property type="project" value="InterPro"/>
</dbReference>
<comment type="caution">
    <text evidence="24">The sequence shown here is derived from an EMBL/GenBank/DDBJ whole genome shotgun (WGS) entry which is preliminary data.</text>
</comment>
<evidence type="ECO:0000256" key="12">
    <source>
        <dbReference type="ARBA" id="ARBA00022840"/>
    </source>
</evidence>
<dbReference type="SUPFAM" id="SSF52172">
    <property type="entry name" value="CheY-like"/>
    <property type="match status" value="1"/>
</dbReference>
<evidence type="ECO:0000256" key="8">
    <source>
        <dbReference type="ARBA" id="ARBA00022692"/>
    </source>
</evidence>
<feature type="modified residue" description="4-aspartylphosphate" evidence="17">
    <location>
        <position position="951"/>
    </location>
</feature>
<dbReference type="SUPFAM" id="SSF103190">
    <property type="entry name" value="Sensory domain-like"/>
    <property type="match status" value="1"/>
</dbReference>
<dbReference type="SUPFAM" id="SSF55874">
    <property type="entry name" value="ATPase domain of HSP90 chaperone/DNA topoisomerase II/histidine kinase"/>
    <property type="match status" value="1"/>
</dbReference>
<keyword evidence="6 17" id="KW-0597">Phosphoprotein</keyword>
<dbReference type="GO" id="GO:0016787">
    <property type="term" value="F:hydrolase activity"/>
    <property type="evidence" value="ECO:0007669"/>
    <property type="project" value="UniProtKB-KW"/>
</dbReference>
<dbReference type="FunFam" id="3.30.565.10:FF:000010">
    <property type="entry name" value="Sensor histidine kinase RcsC"/>
    <property type="match status" value="1"/>
</dbReference>
<dbReference type="EMBL" id="JAFKOQ010000002">
    <property type="protein sequence ID" value="MBN8121376.1"/>
    <property type="molecule type" value="Genomic_DNA"/>
</dbReference>
<dbReference type="SUPFAM" id="SSF47226">
    <property type="entry name" value="Histidine-containing phosphotransfer domain, HPT domain"/>
    <property type="match status" value="1"/>
</dbReference>
<reference evidence="24" key="1">
    <citation type="submission" date="2021-03" db="EMBL/GenBank/DDBJ databases">
        <title>Study of the foodborne Vibrio vulnificus isolates from China.</title>
        <authorList>
            <person name="Zheng Z."/>
            <person name="Ye L."/>
        </authorList>
    </citation>
    <scope>NUCLEOTIDE SEQUENCE</scope>
    <source>
        <strain evidence="24">Vv1582</strain>
    </source>
</reference>
<dbReference type="InterPro" id="IPR035965">
    <property type="entry name" value="PAS-like_dom_sf"/>
</dbReference>
<evidence type="ECO:0000256" key="6">
    <source>
        <dbReference type="ARBA" id="ARBA00022553"/>
    </source>
</evidence>
<feature type="domain" description="Response regulatory" evidence="21">
    <location>
        <begin position="897"/>
        <end position="1021"/>
    </location>
</feature>
<feature type="coiled-coil region" evidence="18">
    <location>
        <begin position="1112"/>
        <end position="1147"/>
    </location>
</feature>
<proteinExistence type="predicted"/>
<dbReference type="InterPro" id="IPR036641">
    <property type="entry name" value="HPT_dom_sf"/>
</dbReference>